<name>A0ABS2GDB3_9FIRM</name>
<dbReference type="InterPro" id="IPR007536">
    <property type="entry name" value="16SrRNA_methylTrfase_J"/>
</dbReference>
<accession>A0ABS2GDB3</accession>
<dbReference type="EMBL" id="JACJLA010000001">
    <property type="protein sequence ID" value="MBM6911715.1"/>
    <property type="molecule type" value="Genomic_DNA"/>
</dbReference>
<evidence type="ECO:0000313" key="2">
    <source>
        <dbReference type="Proteomes" id="UP000707138"/>
    </source>
</evidence>
<protein>
    <submittedName>
        <fullName evidence="1">Class I SAM-dependent methyltransferase</fullName>
    </submittedName>
</protein>
<dbReference type="GO" id="GO:0008168">
    <property type="term" value="F:methyltransferase activity"/>
    <property type="evidence" value="ECO:0007669"/>
    <property type="project" value="UniProtKB-KW"/>
</dbReference>
<evidence type="ECO:0000313" key="1">
    <source>
        <dbReference type="EMBL" id="MBM6911715.1"/>
    </source>
</evidence>
<dbReference type="Gene3D" id="3.40.50.150">
    <property type="entry name" value="Vaccinia Virus protein VP39"/>
    <property type="match status" value="1"/>
</dbReference>
<dbReference type="PANTHER" id="PTHR36112">
    <property type="entry name" value="RIBOSOMAL RNA SMALL SUBUNIT METHYLTRANSFERASE J"/>
    <property type="match status" value="1"/>
</dbReference>
<dbReference type="GO" id="GO:0032259">
    <property type="term" value="P:methylation"/>
    <property type="evidence" value="ECO:0007669"/>
    <property type="project" value="UniProtKB-KW"/>
</dbReference>
<gene>
    <name evidence="1" type="ORF">H6A01_00045</name>
</gene>
<reference evidence="1 2" key="1">
    <citation type="journal article" date="2021" name="Sci. Rep.">
        <title>The distribution of antibiotic resistance genes in chicken gut microbiota commensals.</title>
        <authorList>
            <person name="Juricova H."/>
            <person name="Matiasovicova J."/>
            <person name="Kubasova T."/>
            <person name="Cejkova D."/>
            <person name="Rychlik I."/>
        </authorList>
    </citation>
    <scope>NUCLEOTIDE SEQUENCE [LARGE SCALE GENOMIC DNA]</scope>
    <source>
        <strain evidence="1 2">An537</strain>
    </source>
</reference>
<keyword evidence="2" id="KW-1185">Reference proteome</keyword>
<proteinExistence type="predicted"/>
<keyword evidence="1" id="KW-0808">Transferase</keyword>
<dbReference type="RefSeq" id="WP_205087067.1">
    <property type="nucleotide sequence ID" value="NZ_JACJLA010000001.1"/>
</dbReference>
<sequence length="266" mass="30067">MTIVTVSQKATVEECREAEAVAKCLALPYEERRERSLPTMQKIYGADDILVITKKGPQLYTGEGKEHTFHLSMAQLRLLRLQRGGVDHLAEAVGDEPLESFLDCTVGLGADSLIVSYVHPECPRYIGLEGVPALAYITNYGCRHFTHKEHAVTAALRRLQIVAMRYEQFLAQQWENSIDVIYFDPMFEVPVKESPQFTGLRGHLVESGFTADTLRRALAVARRKVIVKERPFAQLFQTMRPTRLLGGKYSRVAYGVYEKGATMWND</sequence>
<organism evidence="1 2">
    <name type="scientific">Veillonella magna</name>
    <dbReference type="NCBI Taxonomy" id="464322"/>
    <lineage>
        <taxon>Bacteria</taxon>
        <taxon>Bacillati</taxon>
        <taxon>Bacillota</taxon>
        <taxon>Negativicutes</taxon>
        <taxon>Veillonellales</taxon>
        <taxon>Veillonellaceae</taxon>
        <taxon>Veillonella</taxon>
    </lineage>
</organism>
<dbReference type="Pfam" id="PF04445">
    <property type="entry name" value="SAM_MT"/>
    <property type="match status" value="1"/>
</dbReference>
<dbReference type="SUPFAM" id="SSF53335">
    <property type="entry name" value="S-adenosyl-L-methionine-dependent methyltransferases"/>
    <property type="match status" value="1"/>
</dbReference>
<comment type="caution">
    <text evidence="1">The sequence shown here is derived from an EMBL/GenBank/DDBJ whole genome shotgun (WGS) entry which is preliminary data.</text>
</comment>
<dbReference type="PANTHER" id="PTHR36112:SF1">
    <property type="entry name" value="RIBOSOMAL RNA SMALL SUBUNIT METHYLTRANSFERASE J"/>
    <property type="match status" value="1"/>
</dbReference>
<dbReference type="Proteomes" id="UP000707138">
    <property type="component" value="Unassembled WGS sequence"/>
</dbReference>
<dbReference type="InterPro" id="IPR029063">
    <property type="entry name" value="SAM-dependent_MTases_sf"/>
</dbReference>
<keyword evidence="1" id="KW-0489">Methyltransferase</keyword>